<evidence type="ECO:0000256" key="1">
    <source>
        <dbReference type="SAM" id="Phobius"/>
    </source>
</evidence>
<keyword evidence="1" id="KW-0472">Membrane</keyword>
<name>A0A7W7F9F0_9SPHN</name>
<feature type="transmembrane region" description="Helical" evidence="1">
    <location>
        <begin position="145"/>
        <end position="168"/>
    </location>
</feature>
<feature type="transmembrane region" description="Helical" evidence="1">
    <location>
        <begin position="188"/>
        <end position="209"/>
    </location>
</feature>
<dbReference type="Proteomes" id="UP000566324">
    <property type="component" value="Unassembled WGS sequence"/>
</dbReference>
<dbReference type="PANTHER" id="PTHR37814">
    <property type="entry name" value="CONSERVED MEMBRANE PROTEIN"/>
    <property type="match status" value="1"/>
</dbReference>
<proteinExistence type="predicted"/>
<dbReference type="RefSeq" id="WP_184069407.1">
    <property type="nucleotide sequence ID" value="NZ_JACHNZ010000023.1"/>
</dbReference>
<feature type="transmembrane region" description="Helical" evidence="1">
    <location>
        <begin position="216"/>
        <end position="239"/>
    </location>
</feature>
<feature type="transmembrane region" description="Helical" evidence="1">
    <location>
        <begin position="336"/>
        <end position="358"/>
    </location>
</feature>
<feature type="transmembrane region" description="Helical" evidence="1">
    <location>
        <begin position="85"/>
        <end position="108"/>
    </location>
</feature>
<feature type="transmembrane region" description="Helical" evidence="1">
    <location>
        <begin position="114"/>
        <end position="133"/>
    </location>
</feature>
<reference evidence="2 3" key="1">
    <citation type="submission" date="2020-08" db="EMBL/GenBank/DDBJ databases">
        <title>Genomic Encyclopedia of Type Strains, Phase IV (KMG-IV): sequencing the most valuable type-strain genomes for metagenomic binning, comparative biology and taxonomic classification.</title>
        <authorList>
            <person name="Goeker M."/>
        </authorList>
    </citation>
    <scope>NUCLEOTIDE SEQUENCE [LARGE SCALE GENOMIC DNA]</scope>
    <source>
        <strain evidence="2 3">DSM 17328</strain>
    </source>
</reference>
<evidence type="ECO:0000313" key="2">
    <source>
        <dbReference type="EMBL" id="MBB4632588.1"/>
    </source>
</evidence>
<keyword evidence="3" id="KW-1185">Reference proteome</keyword>
<dbReference type="EMBL" id="JACHNZ010000023">
    <property type="protein sequence ID" value="MBB4632588.1"/>
    <property type="molecule type" value="Genomic_DNA"/>
</dbReference>
<dbReference type="AlphaFoldDB" id="A0A7W7F9F0"/>
<sequence>MFANLVRVILVPSAVFLSVLFGGSFGSGREVVEFMSDNGPAGGFISIAIIAAVYSTCLFLSFELSRLYKAYEYRGFCKLLLGRGWVIYELFITLAVIVALAICASSSGEVLNSRFGFPTLFGGFLLLLLVAALNYGGRDIVERSMVVSVLALAALLIVLLAIVLATRSDAIASAFEFESSLSGAVRDGFKYSITNVGFIPLLLFCGTQLKSRRETLIAGTFAGVAAIMPAIVFHLTFLADYPNVLGQTLPTYVMIEALTPALFLDAYVLVLFVLIVQTGVGMLQGAIERIDSWRKESTGAGLGKLGHAGFASAAVLASAALSSIGLVNLIAQGYNYLSIIFALIFVLPLLLVGIPRIVRESRASSS</sequence>
<keyword evidence="1" id="KW-0812">Transmembrane</keyword>
<organism evidence="2 3">
    <name type="scientific">Sphingosinicella soli</name>
    <dbReference type="NCBI Taxonomy" id="333708"/>
    <lineage>
        <taxon>Bacteria</taxon>
        <taxon>Pseudomonadati</taxon>
        <taxon>Pseudomonadota</taxon>
        <taxon>Alphaproteobacteria</taxon>
        <taxon>Sphingomonadales</taxon>
        <taxon>Sphingosinicellaceae</taxon>
        <taxon>Sphingosinicella</taxon>
    </lineage>
</organism>
<gene>
    <name evidence="2" type="ORF">GGQ98_002214</name>
</gene>
<evidence type="ECO:0000313" key="3">
    <source>
        <dbReference type="Proteomes" id="UP000566324"/>
    </source>
</evidence>
<protein>
    <submittedName>
        <fullName evidence="2">Putative membrane protein YkvI</fullName>
    </submittedName>
</protein>
<dbReference type="InterPro" id="IPR038728">
    <property type="entry name" value="YkvI-like"/>
</dbReference>
<comment type="caution">
    <text evidence="2">The sequence shown here is derived from an EMBL/GenBank/DDBJ whole genome shotgun (WGS) entry which is preliminary data.</text>
</comment>
<feature type="transmembrane region" description="Helical" evidence="1">
    <location>
        <begin position="42"/>
        <end position="64"/>
    </location>
</feature>
<feature type="transmembrane region" description="Helical" evidence="1">
    <location>
        <begin position="308"/>
        <end position="330"/>
    </location>
</feature>
<dbReference type="PANTHER" id="PTHR37814:SF1">
    <property type="entry name" value="MEMBRANE PROTEIN"/>
    <property type="match status" value="1"/>
</dbReference>
<accession>A0A7W7F9F0</accession>
<keyword evidence="1" id="KW-1133">Transmembrane helix</keyword>